<comment type="caution">
    <text evidence="1">The sequence shown here is derived from an EMBL/GenBank/DDBJ whole genome shotgun (WGS) entry which is preliminary data.</text>
</comment>
<gene>
    <name evidence="1" type="ORF">Tco_1132017</name>
</gene>
<accession>A0ABQ5JBU1</accession>
<organism evidence="1 2">
    <name type="scientific">Tanacetum coccineum</name>
    <dbReference type="NCBI Taxonomy" id="301880"/>
    <lineage>
        <taxon>Eukaryota</taxon>
        <taxon>Viridiplantae</taxon>
        <taxon>Streptophyta</taxon>
        <taxon>Embryophyta</taxon>
        <taxon>Tracheophyta</taxon>
        <taxon>Spermatophyta</taxon>
        <taxon>Magnoliopsida</taxon>
        <taxon>eudicotyledons</taxon>
        <taxon>Gunneridae</taxon>
        <taxon>Pentapetalae</taxon>
        <taxon>asterids</taxon>
        <taxon>campanulids</taxon>
        <taxon>Asterales</taxon>
        <taxon>Asteraceae</taxon>
        <taxon>Asteroideae</taxon>
        <taxon>Anthemideae</taxon>
        <taxon>Anthemidinae</taxon>
        <taxon>Tanacetum</taxon>
    </lineage>
</organism>
<reference evidence="1" key="1">
    <citation type="journal article" date="2022" name="Int. J. Mol. Sci.">
        <title>Draft Genome of Tanacetum Coccineum: Genomic Comparison of Closely Related Tanacetum-Family Plants.</title>
        <authorList>
            <person name="Yamashiro T."/>
            <person name="Shiraishi A."/>
            <person name="Nakayama K."/>
            <person name="Satake H."/>
        </authorList>
    </citation>
    <scope>NUCLEOTIDE SEQUENCE</scope>
</reference>
<reference evidence="1" key="2">
    <citation type="submission" date="2022-01" db="EMBL/GenBank/DDBJ databases">
        <authorList>
            <person name="Yamashiro T."/>
            <person name="Shiraishi A."/>
            <person name="Satake H."/>
            <person name="Nakayama K."/>
        </authorList>
    </citation>
    <scope>NUCLEOTIDE SEQUENCE</scope>
</reference>
<evidence type="ECO:0000313" key="2">
    <source>
        <dbReference type="Proteomes" id="UP001151760"/>
    </source>
</evidence>
<keyword evidence="2" id="KW-1185">Reference proteome</keyword>
<dbReference type="EMBL" id="BQNB010021744">
    <property type="protein sequence ID" value="GJU09621.1"/>
    <property type="molecule type" value="Genomic_DNA"/>
</dbReference>
<protein>
    <submittedName>
        <fullName evidence="1">Uncharacterized protein</fullName>
    </submittedName>
</protein>
<dbReference type="Proteomes" id="UP001151760">
    <property type="component" value="Unassembled WGS sequence"/>
</dbReference>
<sequence length="205" mass="23011">MCLDRTVGSPVCDIFSVNCEDIQNCQYEADIESHSACQSIQDSSCSRGMNDESGVDFSRVETHTYTKPYVRFQYSDLAMMDDDDSRRVLFLSELIPRVMSVLCGDTRERRCMREKVFDPCGGCVGAEIISSTYVSRASQPSEDTIFDPGISVFSFYSLEPVVSHQSGTFMCFNVFAMRPQDYEGTLVLVVLVYQIDDGELLSLHA</sequence>
<proteinExistence type="predicted"/>
<evidence type="ECO:0000313" key="1">
    <source>
        <dbReference type="EMBL" id="GJU09621.1"/>
    </source>
</evidence>
<name>A0ABQ5JBU1_9ASTR</name>